<dbReference type="InterPro" id="IPR027304">
    <property type="entry name" value="Trigger_fact/SurA_dom_sf"/>
</dbReference>
<protein>
    <recommendedName>
        <fullName evidence="1">Parvulin-like PPIase</fullName>
    </recommendedName>
    <alternativeName>
        <fullName evidence="7">Peptidyl-prolyl cis-trans isomerase plp</fullName>
    </alternativeName>
    <alternativeName>
        <fullName evidence="8">Rotamase plp</fullName>
    </alternativeName>
</protein>
<keyword evidence="6 9" id="KW-0413">Isomerase</keyword>
<evidence type="ECO:0000313" key="13">
    <source>
        <dbReference type="Proteomes" id="UP000628854"/>
    </source>
</evidence>
<keyword evidence="13" id="KW-1185">Reference proteome</keyword>
<dbReference type="Pfam" id="PF09312">
    <property type="entry name" value="SurA_N"/>
    <property type="match status" value="1"/>
</dbReference>
<dbReference type="InterPro" id="IPR023058">
    <property type="entry name" value="PPIase_PpiC_CS"/>
</dbReference>
<dbReference type="InterPro" id="IPR046357">
    <property type="entry name" value="PPIase_dom_sf"/>
</dbReference>
<dbReference type="Gene3D" id="1.10.4030.10">
    <property type="entry name" value="Porin chaperone SurA, peptide-binding domain"/>
    <property type="match status" value="1"/>
</dbReference>
<dbReference type="InterPro" id="IPR000297">
    <property type="entry name" value="PPIase_PpiC"/>
</dbReference>
<evidence type="ECO:0000256" key="5">
    <source>
        <dbReference type="ARBA" id="ARBA00023186"/>
    </source>
</evidence>
<dbReference type="PANTHER" id="PTHR47637:SF1">
    <property type="entry name" value="CHAPERONE SURA"/>
    <property type="match status" value="1"/>
</dbReference>
<organism evidence="12 13">
    <name type="scientific">Henriciella pelagia</name>
    <dbReference type="NCBI Taxonomy" id="1977912"/>
    <lineage>
        <taxon>Bacteria</taxon>
        <taxon>Pseudomonadati</taxon>
        <taxon>Pseudomonadota</taxon>
        <taxon>Alphaproteobacteria</taxon>
        <taxon>Hyphomonadales</taxon>
        <taxon>Hyphomonadaceae</taxon>
        <taxon>Henriciella</taxon>
    </lineage>
</organism>
<dbReference type="PANTHER" id="PTHR47637">
    <property type="entry name" value="CHAPERONE SURA"/>
    <property type="match status" value="1"/>
</dbReference>
<gene>
    <name evidence="12" type="ORF">GCM10011503_07420</name>
</gene>
<sequence length="413" mass="44532">MMKFGIAALALAFSAPALTPAPAAQEAQTIEGIVAIVNDEPISYSDVRERAALLLLTLGVQSPNQQQVQQITAQALDELIDEKLQLQEANEYEVEVSDQDIASAVSDMARQSGMDRDGLINVLLAAGVNPSSLQEQMRSEIAWRRIMGGLYGSRIRISENQIDEQLAQLKAASQKTQYRIGEIFLYAPGDAEKEQATAGANTILEQLRAGAPFELAAQRFSSAPTAAAGGDMGWVSIEDLDPAVAEAVQAMPQEGLSDPIRVDDGIYIIAFQGKREPTETVALVDLVRLAVQDGDEDKLRTAVAAAGSCDGAEELAENDPNLSASRLDDFRLADLGPEGRALVESTNVGEATDIFAMSGTLAVMFVCDFDETGSTLPSREEIEDRLFSRQLSMISQRSLRNLRREATIIQRGS</sequence>
<keyword evidence="3" id="KW-0574">Periplasm</keyword>
<evidence type="ECO:0000256" key="4">
    <source>
        <dbReference type="ARBA" id="ARBA00023110"/>
    </source>
</evidence>
<evidence type="ECO:0000256" key="3">
    <source>
        <dbReference type="ARBA" id="ARBA00022764"/>
    </source>
</evidence>
<evidence type="ECO:0000313" key="12">
    <source>
        <dbReference type="EMBL" id="GGB61359.1"/>
    </source>
</evidence>
<evidence type="ECO:0000256" key="9">
    <source>
        <dbReference type="PROSITE-ProRule" id="PRU00278"/>
    </source>
</evidence>
<dbReference type="SUPFAM" id="SSF109998">
    <property type="entry name" value="Triger factor/SurA peptide-binding domain-like"/>
    <property type="match status" value="1"/>
</dbReference>
<feature type="signal peptide" evidence="10">
    <location>
        <begin position="1"/>
        <end position="23"/>
    </location>
</feature>
<dbReference type="Pfam" id="PF00639">
    <property type="entry name" value="Rotamase"/>
    <property type="match status" value="1"/>
</dbReference>
<dbReference type="SUPFAM" id="SSF54534">
    <property type="entry name" value="FKBP-like"/>
    <property type="match status" value="1"/>
</dbReference>
<keyword evidence="4 9" id="KW-0697">Rotamase</keyword>
<dbReference type="Proteomes" id="UP000628854">
    <property type="component" value="Unassembled WGS sequence"/>
</dbReference>
<evidence type="ECO:0000256" key="7">
    <source>
        <dbReference type="ARBA" id="ARBA00030642"/>
    </source>
</evidence>
<evidence type="ECO:0000256" key="2">
    <source>
        <dbReference type="ARBA" id="ARBA00022729"/>
    </source>
</evidence>
<dbReference type="EMBL" id="BMKF01000001">
    <property type="protein sequence ID" value="GGB61359.1"/>
    <property type="molecule type" value="Genomic_DNA"/>
</dbReference>
<keyword evidence="2 10" id="KW-0732">Signal</keyword>
<feature type="chain" id="PRO_5045986579" description="Parvulin-like PPIase" evidence="10">
    <location>
        <begin position="24"/>
        <end position="413"/>
    </location>
</feature>
<name>A0ABQ1J724_9PROT</name>
<evidence type="ECO:0000259" key="11">
    <source>
        <dbReference type="PROSITE" id="PS50198"/>
    </source>
</evidence>
<reference evidence="13" key="1">
    <citation type="journal article" date="2019" name="Int. J. Syst. Evol. Microbiol.">
        <title>The Global Catalogue of Microorganisms (GCM) 10K type strain sequencing project: providing services to taxonomists for standard genome sequencing and annotation.</title>
        <authorList>
            <consortium name="The Broad Institute Genomics Platform"/>
            <consortium name="The Broad Institute Genome Sequencing Center for Infectious Disease"/>
            <person name="Wu L."/>
            <person name="Ma J."/>
        </authorList>
    </citation>
    <scope>NUCLEOTIDE SEQUENCE [LARGE SCALE GENOMIC DNA]</scope>
    <source>
        <strain evidence="13">CGMCC 1.15928</strain>
    </source>
</reference>
<dbReference type="PROSITE" id="PS01096">
    <property type="entry name" value="PPIC_PPIASE_1"/>
    <property type="match status" value="1"/>
</dbReference>
<keyword evidence="5" id="KW-0143">Chaperone</keyword>
<dbReference type="RefSeq" id="WP_233124148.1">
    <property type="nucleotide sequence ID" value="NZ_BMKF01000001.1"/>
</dbReference>
<comment type="caution">
    <text evidence="12">The sequence shown here is derived from an EMBL/GenBank/DDBJ whole genome shotgun (WGS) entry which is preliminary data.</text>
</comment>
<evidence type="ECO:0000256" key="8">
    <source>
        <dbReference type="ARBA" id="ARBA00031484"/>
    </source>
</evidence>
<evidence type="ECO:0000256" key="6">
    <source>
        <dbReference type="ARBA" id="ARBA00023235"/>
    </source>
</evidence>
<evidence type="ECO:0000256" key="1">
    <source>
        <dbReference type="ARBA" id="ARBA00018370"/>
    </source>
</evidence>
<dbReference type="PROSITE" id="PS50198">
    <property type="entry name" value="PPIC_PPIASE_2"/>
    <property type="match status" value="1"/>
</dbReference>
<evidence type="ECO:0000256" key="10">
    <source>
        <dbReference type="SAM" id="SignalP"/>
    </source>
</evidence>
<dbReference type="InterPro" id="IPR015391">
    <property type="entry name" value="SurA_N"/>
</dbReference>
<proteinExistence type="predicted"/>
<dbReference type="InterPro" id="IPR050280">
    <property type="entry name" value="OMP_Chaperone_SurA"/>
</dbReference>
<dbReference type="Gene3D" id="3.10.50.40">
    <property type="match status" value="1"/>
</dbReference>
<feature type="domain" description="PpiC" evidence="11">
    <location>
        <begin position="175"/>
        <end position="273"/>
    </location>
</feature>
<accession>A0ABQ1J724</accession>